<dbReference type="Proteomes" id="UP000177130">
    <property type="component" value="Unassembled WGS sequence"/>
</dbReference>
<dbReference type="SUPFAM" id="SSF50249">
    <property type="entry name" value="Nucleic acid-binding proteins"/>
    <property type="match status" value="1"/>
</dbReference>
<comment type="similarity">
    <text evidence="1">Belongs to the universal ribosomal protein uS17 family.</text>
</comment>
<dbReference type="STRING" id="1802306.A3C72_04555"/>
<dbReference type="EMBL" id="MHRK01000038">
    <property type="protein sequence ID" value="OHA23299.1"/>
    <property type="molecule type" value="Genomic_DNA"/>
</dbReference>
<dbReference type="GO" id="GO:0022627">
    <property type="term" value="C:cytosolic small ribosomal subunit"/>
    <property type="evidence" value="ECO:0007669"/>
    <property type="project" value="TreeGrafter"/>
</dbReference>
<proteinExistence type="inferred from homology"/>
<keyword evidence="3" id="KW-0687">Ribonucleoprotein</keyword>
<dbReference type="InterPro" id="IPR012340">
    <property type="entry name" value="NA-bd_OB-fold"/>
</dbReference>
<dbReference type="GO" id="GO:0006412">
    <property type="term" value="P:translation"/>
    <property type="evidence" value="ECO:0007669"/>
    <property type="project" value="InterPro"/>
</dbReference>
<evidence type="ECO:0000256" key="1">
    <source>
        <dbReference type="ARBA" id="ARBA00010254"/>
    </source>
</evidence>
<keyword evidence="2 4" id="KW-0689">Ribosomal protein</keyword>
<evidence type="ECO:0000256" key="3">
    <source>
        <dbReference type="ARBA" id="ARBA00023274"/>
    </source>
</evidence>
<accession>A0A1G2MJF6</accession>
<gene>
    <name evidence="4" type="ORF">A3C72_04555</name>
</gene>
<protein>
    <submittedName>
        <fullName evidence="4">30S ribosomal protein S17</fullName>
    </submittedName>
</protein>
<name>A0A1G2MJF6_9BACT</name>
<dbReference type="PANTHER" id="PTHR10744:SF1">
    <property type="entry name" value="SMALL RIBOSOMAL SUBUNIT PROTEIN US17M"/>
    <property type="match status" value="1"/>
</dbReference>
<evidence type="ECO:0000313" key="5">
    <source>
        <dbReference type="Proteomes" id="UP000177130"/>
    </source>
</evidence>
<reference evidence="4 5" key="1">
    <citation type="journal article" date="2016" name="Nat. Commun.">
        <title>Thousands of microbial genomes shed light on interconnected biogeochemical processes in an aquifer system.</title>
        <authorList>
            <person name="Anantharaman K."/>
            <person name="Brown C.T."/>
            <person name="Hug L.A."/>
            <person name="Sharon I."/>
            <person name="Castelle C.J."/>
            <person name="Probst A.J."/>
            <person name="Thomas B.C."/>
            <person name="Singh A."/>
            <person name="Wilkins M.J."/>
            <person name="Karaoz U."/>
            <person name="Brodie E.L."/>
            <person name="Williams K.H."/>
            <person name="Hubbard S.S."/>
            <person name="Banfield J.F."/>
        </authorList>
    </citation>
    <scope>NUCLEOTIDE SEQUENCE [LARGE SCALE GENOMIC DNA]</scope>
</reference>
<evidence type="ECO:0000313" key="4">
    <source>
        <dbReference type="EMBL" id="OHA23299.1"/>
    </source>
</evidence>
<dbReference type="InterPro" id="IPR000266">
    <property type="entry name" value="Ribosomal_uS17"/>
</dbReference>
<dbReference type="PANTHER" id="PTHR10744">
    <property type="entry name" value="40S RIBOSOMAL PROTEIN S11 FAMILY MEMBER"/>
    <property type="match status" value="1"/>
</dbReference>
<dbReference type="Pfam" id="PF00366">
    <property type="entry name" value="Ribosomal_S17"/>
    <property type="match status" value="1"/>
</dbReference>
<organism evidence="4 5">
    <name type="scientific">Candidatus Taylorbacteria bacterium RIFCSPHIGHO2_02_FULL_43_32b</name>
    <dbReference type="NCBI Taxonomy" id="1802306"/>
    <lineage>
        <taxon>Bacteria</taxon>
        <taxon>Candidatus Tayloriibacteriota</taxon>
    </lineage>
</organism>
<comment type="caution">
    <text evidence="4">The sequence shown here is derived from an EMBL/GenBank/DDBJ whole genome shotgun (WGS) entry which is preliminary data.</text>
</comment>
<dbReference type="NCBIfam" id="NF004123">
    <property type="entry name" value="PRK05610.1"/>
    <property type="match status" value="1"/>
</dbReference>
<dbReference type="Gene3D" id="2.40.50.140">
    <property type="entry name" value="Nucleic acid-binding proteins"/>
    <property type="match status" value="1"/>
</dbReference>
<sequence>MSQKKDKKLQIMNGAVVKSKDHTTVVVVERLVKHPKYGKFIQHRTKYKAHDDAEKREVGGRVSIIACPPYSRDKRFRILRSETK</sequence>
<dbReference type="GO" id="GO:0003735">
    <property type="term" value="F:structural constituent of ribosome"/>
    <property type="evidence" value="ECO:0007669"/>
    <property type="project" value="InterPro"/>
</dbReference>
<evidence type="ECO:0000256" key="2">
    <source>
        <dbReference type="ARBA" id="ARBA00022980"/>
    </source>
</evidence>
<dbReference type="PRINTS" id="PR00973">
    <property type="entry name" value="RIBOSOMALS17"/>
</dbReference>
<dbReference type="CDD" id="cd00364">
    <property type="entry name" value="Ribosomal_uS17"/>
    <property type="match status" value="1"/>
</dbReference>
<dbReference type="AlphaFoldDB" id="A0A1G2MJF6"/>